<dbReference type="SUPFAM" id="SSF51735">
    <property type="entry name" value="NAD(P)-binding Rossmann-fold domains"/>
    <property type="match status" value="1"/>
</dbReference>
<dbReference type="Proteomes" id="UP000186599">
    <property type="component" value="Unassembled WGS sequence"/>
</dbReference>
<dbReference type="InterPro" id="IPR002347">
    <property type="entry name" value="SDR_fam"/>
</dbReference>
<dbReference type="InterPro" id="IPR020904">
    <property type="entry name" value="Sc_DH/Rdtase_CS"/>
</dbReference>
<dbReference type="EMBL" id="SWAV01000004">
    <property type="protein sequence ID" value="TKA90894.1"/>
    <property type="molecule type" value="Genomic_DNA"/>
</dbReference>
<evidence type="ECO:0000313" key="5">
    <source>
        <dbReference type="EMBL" id="SFL64616.1"/>
    </source>
</evidence>
<dbReference type="AlphaFoldDB" id="A0A031M2V8"/>
<dbReference type="Proteomes" id="UP000186904">
    <property type="component" value="Unassembled WGS sequence"/>
</dbReference>
<dbReference type="NCBIfam" id="NF006509">
    <property type="entry name" value="PRK08945.1"/>
    <property type="match status" value="1"/>
</dbReference>
<sequence>MFDYRAPADLLQGRVILVTGAGDGIGRACALSCAAHGATVVLLGRTLSKLEAVYDEIEAAGHPQPAICPLNLETAVEKDYNDLADQLFDTFGKLDGLVHNAAQLGPRTLIESVKHEAWLELMQVNVNAPFFLSKAMFPLLRAAPDASVVFLSSTVGRKARAYWGPYAVTKFAVEGLMQVMADEQDGTSEIRVNSVNPGATRTAMRKAAYPAEEPEKNPEPADIMPVFLYLLGPDSKGVNGQALDARG</sequence>
<evidence type="ECO:0000259" key="3">
    <source>
        <dbReference type="SMART" id="SM00822"/>
    </source>
</evidence>
<dbReference type="PANTHER" id="PTHR42901:SF1">
    <property type="entry name" value="ALCOHOL DEHYDROGENASE"/>
    <property type="match status" value="1"/>
</dbReference>
<dbReference type="EMBL" id="FOUA01000001">
    <property type="protein sequence ID" value="SFL64616.1"/>
    <property type="molecule type" value="Genomic_DNA"/>
</dbReference>
<dbReference type="PANTHER" id="PTHR42901">
    <property type="entry name" value="ALCOHOL DEHYDROGENASE"/>
    <property type="match status" value="1"/>
</dbReference>
<dbReference type="Proteomes" id="UP000305198">
    <property type="component" value="Unassembled WGS sequence"/>
</dbReference>
<keyword evidence="2" id="KW-0560">Oxidoreductase</keyword>
<dbReference type="OrthoDB" id="9790785at2"/>
<dbReference type="EMBL" id="FOGN01000001">
    <property type="protein sequence ID" value="SER61492.1"/>
    <property type="molecule type" value="Genomic_DNA"/>
</dbReference>
<dbReference type="STRING" id="653930.SAMN05216589_1101"/>
<keyword evidence="7" id="KW-1185">Reference proteome</keyword>
<dbReference type="Pfam" id="PF00106">
    <property type="entry name" value="adh_short"/>
    <property type="match status" value="1"/>
</dbReference>
<evidence type="ECO:0000313" key="7">
    <source>
        <dbReference type="Proteomes" id="UP000186599"/>
    </source>
</evidence>
<dbReference type="SMART" id="SM00822">
    <property type="entry name" value="PKS_KR"/>
    <property type="match status" value="1"/>
</dbReference>
<organism evidence="6 9">
    <name type="scientific">Halopseudomonas bauzanensis</name>
    <dbReference type="NCBI Taxonomy" id="653930"/>
    <lineage>
        <taxon>Bacteria</taxon>
        <taxon>Pseudomonadati</taxon>
        <taxon>Pseudomonadota</taxon>
        <taxon>Gammaproteobacteria</taxon>
        <taxon>Pseudomonadales</taxon>
        <taxon>Pseudomonadaceae</taxon>
        <taxon>Halopseudomonas</taxon>
    </lineage>
</organism>
<evidence type="ECO:0000256" key="1">
    <source>
        <dbReference type="ARBA" id="ARBA00006484"/>
    </source>
</evidence>
<gene>
    <name evidence="6" type="ORF">FA869_12645</name>
    <name evidence="5" type="ORF">SAMN04487855_0525</name>
    <name evidence="4" type="ORF">SAMN05216589_1101</name>
</gene>
<feature type="domain" description="Ketoreductase" evidence="3">
    <location>
        <begin position="14"/>
        <end position="179"/>
    </location>
</feature>
<reference evidence="7 8" key="1">
    <citation type="submission" date="2016-10" db="EMBL/GenBank/DDBJ databases">
        <authorList>
            <person name="de Groot N.N."/>
        </authorList>
    </citation>
    <scope>NUCLEOTIDE SEQUENCE [LARGE SCALE GENOMIC DNA]</scope>
    <source>
        <strain evidence="5 7">CGMCC 1.9095</strain>
        <strain evidence="4 8">DSM 22558</strain>
    </source>
</reference>
<dbReference type="RefSeq" id="WP_036993531.1">
    <property type="nucleotide sequence ID" value="NZ_FOGN01000001.1"/>
</dbReference>
<protein>
    <submittedName>
        <fullName evidence="4">NAD(P)-dependent dehydrogenase, short-chain alcohol dehydrogenase family</fullName>
    </submittedName>
    <submittedName>
        <fullName evidence="6">YciK family oxidoreductase</fullName>
    </submittedName>
</protein>
<proteinExistence type="inferred from homology"/>
<dbReference type="Gene3D" id="3.40.50.720">
    <property type="entry name" value="NAD(P)-binding Rossmann-like Domain"/>
    <property type="match status" value="1"/>
</dbReference>
<accession>A0A031M2V8</accession>
<name>A0A031M2V8_9GAMM</name>
<evidence type="ECO:0000313" key="8">
    <source>
        <dbReference type="Proteomes" id="UP000186904"/>
    </source>
</evidence>
<evidence type="ECO:0000256" key="2">
    <source>
        <dbReference type="ARBA" id="ARBA00023002"/>
    </source>
</evidence>
<evidence type="ECO:0000313" key="4">
    <source>
        <dbReference type="EMBL" id="SER61492.1"/>
    </source>
</evidence>
<dbReference type="InterPro" id="IPR057326">
    <property type="entry name" value="KR_dom"/>
</dbReference>
<evidence type="ECO:0000313" key="6">
    <source>
        <dbReference type="EMBL" id="TKA90894.1"/>
    </source>
</evidence>
<evidence type="ECO:0000313" key="9">
    <source>
        <dbReference type="Proteomes" id="UP000305198"/>
    </source>
</evidence>
<dbReference type="PROSITE" id="PS00061">
    <property type="entry name" value="ADH_SHORT"/>
    <property type="match status" value="1"/>
</dbReference>
<dbReference type="InterPro" id="IPR036291">
    <property type="entry name" value="NAD(P)-bd_dom_sf"/>
</dbReference>
<dbReference type="GO" id="GO:0016491">
    <property type="term" value="F:oxidoreductase activity"/>
    <property type="evidence" value="ECO:0007669"/>
    <property type="project" value="UniProtKB-KW"/>
</dbReference>
<reference evidence="6 9" key="2">
    <citation type="submission" date="2019-04" db="EMBL/GenBank/DDBJ databases">
        <title>Crypto-aerobic microbial life in anoxic (sulfidic) marine sediments.</title>
        <authorList>
            <person name="Bhattacharya S."/>
            <person name="Roy C."/>
            <person name="Mondal N."/>
            <person name="Sarkar J."/>
            <person name="Mandal S."/>
            <person name="Rameez M.J."/>
            <person name="Ghosh W."/>
        </authorList>
    </citation>
    <scope>NUCLEOTIDE SEQUENCE [LARGE SCALE GENOMIC DNA]</scope>
    <source>
        <strain evidence="6 9">SBBB</strain>
    </source>
</reference>
<dbReference type="PRINTS" id="PR00081">
    <property type="entry name" value="GDHRDH"/>
</dbReference>
<comment type="similarity">
    <text evidence="1">Belongs to the short-chain dehydrogenases/reductases (SDR) family.</text>
</comment>